<evidence type="ECO:0000313" key="2">
    <source>
        <dbReference type="Proteomes" id="UP001301388"/>
    </source>
</evidence>
<accession>A0ABU5TCU8</accession>
<sequence length="62" mass="7313">MALPFLESQNPVNNLTSVSIGEIMRIPFPRPRDRAQIMEDPLYYDLRNTALDFLYNRFAHDE</sequence>
<keyword evidence="2" id="KW-1185">Reference proteome</keyword>
<organism evidence="1 2">
    <name type="scientific">Pseudanabaena galeata UHCC 0370</name>
    <dbReference type="NCBI Taxonomy" id="3110310"/>
    <lineage>
        <taxon>Bacteria</taxon>
        <taxon>Bacillati</taxon>
        <taxon>Cyanobacteriota</taxon>
        <taxon>Cyanophyceae</taxon>
        <taxon>Pseudanabaenales</taxon>
        <taxon>Pseudanabaenaceae</taxon>
        <taxon>Pseudanabaena</taxon>
    </lineage>
</organism>
<comment type="caution">
    <text evidence="1">The sequence shown here is derived from an EMBL/GenBank/DDBJ whole genome shotgun (WGS) entry which is preliminary data.</text>
</comment>
<name>A0ABU5TCU8_9CYAN</name>
<proteinExistence type="predicted"/>
<dbReference type="Proteomes" id="UP001301388">
    <property type="component" value="Unassembled WGS sequence"/>
</dbReference>
<evidence type="ECO:0000313" key="1">
    <source>
        <dbReference type="EMBL" id="MEA5476090.1"/>
    </source>
</evidence>
<dbReference type="EMBL" id="JAYGIE010000001">
    <property type="protein sequence ID" value="MEA5476090.1"/>
    <property type="molecule type" value="Genomic_DNA"/>
</dbReference>
<gene>
    <name evidence="1" type="ORF">VB774_00505</name>
</gene>
<protein>
    <submittedName>
        <fullName evidence="1">Uncharacterized protein</fullName>
    </submittedName>
</protein>
<reference evidence="1 2" key="1">
    <citation type="submission" date="2023-12" db="EMBL/GenBank/DDBJ databases">
        <title>Baltic Sea Cyanobacteria.</title>
        <authorList>
            <person name="Delbaje E."/>
            <person name="Fewer D.P."/>
            <person name="Shishido T.K."/>
        </authorList>
    </citation>
    <scope>NUCLEOTIDE SEQUENCE [LARGE SCALE GENOMIC DNA]</scope>
    <source>
        <strain evidence="1 2">UHCC 0370</strain>
    </source>
</reference>